<keyword evidence="3" id="KW-1185">Reference proteome</keyword>
<evidence type="ECO:0000313" key="2">
    <source>
        <dbReference type="EMBL" id="EPY15261.1"/>
    </source>
</evidence>
<organism evidence="2 3">
    <name type="scientific">Strigomonas culicis</name>
    <dbReference type="NCBI Taxonomy" id="28005"/>
    <lineage>
        <taxon>Eukaryota</taxon>
        <taxon>Discoba</taxon>
        <taxon>Euglenozoa</taxon>
        <taxon>Kinetoplastea</taxon>
        <taxon>Metakinetoplastina</taxon>
        <taxon>Trypanosomatida</taxon>
        <taxon>Trypanosomatidae</taxon>
        <taxon>Strigomonadinae</taxon>
        <taxon>Strigomonas</taxon>
    </lineage>
</organism>
<feature type="compositionally biased region" description="Low complexity" evidence="1">
    <location>
        <begin position="40"/>
        <end position="60"/>
    </location>
</feature>
<reference evidence="2 3" key="1">
    <citation type="journal article" date="2013" name="PLoS ONE">
        <title>Predicting the Proteins of Angomonas deanei, Strigomonas culicis and Their Respective Endosymbionts Reveals New Aspects of the Trypanosomatidae Family.</title>
        <authorList>
            <person name="Motta M.C."/>
            <person name="Martins A.C."/>
            <person name="de Souza S.S."/>
            <person name="Catta-Preta C.M."/>
            <person name="Silva R."/>
            <person name="Klein C.C."/>
            <person name="de Almeida L.G."/>
            <person name="de Lima Cunha O."/>
            <person name="Ciapina L.P."/>
            <person name="Brocchi M."/>
            <person name="Colabardini A.C."/>
            <person name="de Araujo Lima B."/>
            <person name="Machado C.R."/>
            <person name="de Almeida Soares C.M."/>
            <person name="Probst C.M."/>
            <person name="de Menezes C.B."/>
            <person name="Thompson C.E."/>
            <person name="Bartholomeu D.C."/>
            <person name="Gradia D.F."/>
            <person name="Pavoni D.P."/>
            <person name="Grisard E.C."/>
            <person name="Fantinatti-Garboggini F."/>
            <person name="Marchini F.K."/>
            <person name="Rodrigues-Luiz G.F."/>
            <person name="Wagner G."/>
            <person name="Goldman G.H."/>
            <person name="Fietto J.L."/>
            <person name="Elias M.C."/>
            <person name="Goldman M.H."/>
            <person name="Sagot M.F."/>
            <person name="Pereira M."/>
            <person name="Stoco P.H."/>
            <person name="de Mendonca-Neto R.P."/>
            <person name="Teixeira S.M."/>
            <person name="Maciel T.E."/>
            <person name="de Oliveira Mendes T.A."/>
            <person name="Urmenyi T.P."/>
            <person name="de Souza W."/>
            <person name="Schenkman S."/>
            <person name="de Vasconcelos A.T."/>
        </authorList>
    </citation>
    <scope>NUCLEOTIDE SEQUENCE [LARGE SCALE GENOMIC DNA]</scope>
</reference>
<protein>
    <submittedName>
        <fullName evidence="2">Uncharacterized protein</fullName>
    </submittedName>
</protein>
<evidence type="ECO:0000313" key="3">
    <source>
        <dbReference type="Proteomes" id="UP000015354"/>
    </source>
</evidence>
<name>S9UKR8_9TRYP</name>
<accession>S9UKR8</accession>
<feature type="region of interest" description="Disordered" evidence="1">
    <location>
        <begin position="1"/>
        <end position="60"/>
    </location>
</feature>
<dbReference type="AlphaFoldDB" id="S9UKR8"/>
<proteinExistence type="predicted"/>
<gene>
    <name evidence="2" type="ORF">STCU_12188</name>
</gene>
<dbReference type="EMBL" id="ATMH01012329">
    <property type="protein sequence ID" value="EPY15261.1"/>
    <property type="molecule type" value="Genomic_DNA"/>
</dbReference>
<sequence>MAVVHKHVDASALTGSDVDTTQHHPSGSTADPASPGGDTAAPAECVPGEEGPAAAAAASDAALSSTQIQIHTNKHPAPAAGAGQWVLCAPDAAAVAEDAVEKAAPLYRHDATVDACLANIKCVVEWYQRRSAHEAHYLVESMDAMHEMLVSRVNAELKTLQQHISAAAGDG</sequence>
<evidence type="ECO:0000256" key="1">
    <source>
        <dbReference type="SAM" id="MobiDB-lite"/>
    </source>
</evidence>
<comment type="caution">
    <text evidence="2">The sequence shown here is derived from an EMBL/GenBank/DDBJ whole genome shotgun (WGS) entry which is preliminary data.</text>
</comment>
<dbReference type="Proteomes" id="UP000015354">
    <property type="component" value="Unassembled WGS sequence"/>
</dbReference>
<feature type="compositionally biased region" description="Polar residues" evidence="1">
    <location>
        <begin position="13"/>
        <end position="31"/>
    </location>
</feature>